<dbReference type="GeneID" id="81589584"/>
<dbReference type="PROSITE" id="PS50048">
    <property type="entry name" value="ZN2_CY6_FUNGAL_2"/>
    <property type="match status" value="1"/>
</dbReference>
<dbReference type="Gene3D" id="4.10.240.10">
    <property type="entry name" value="Zn(2)-C6 fungal-type DNA-binding domain"/>
    <property type="match status" value="1"/>
</dbReference>
<keyword evidence="4" id="KW-0238">DNA-binding</keyword>
<evidence type="ECO:0000313" key="10">
    <source>
        <dbReference type="Proteomes" id="UP001213799"/>
    </source>
</evidence>
<accession>A0AAD6H1I0</accession>
<feature type="domain" description="Zn(2)-C6 fungal-type" evidence="8">
    <location>
        <begin position="24"/>
        <end position="53"/>
    </location>
</feature>
<dbReference type="InterPro" id="IPR050987">
    <property type="entry name" value="AtrR-like"/>
</dbReference>
<dbReference type="Proteomes" id="UP001213799">
    <property type="component" value="Unassembled WGS sequence"/>
</dbReference>
<dbReference type="AlphaFoldDB" id="A0AAD6H1I0"/>
<dbReference type="SUPFAM" id="SSF57701">
    <property type="entry name" value="Zn2/Cys6 DNA-binding domain"/>
    <property type="match status" value="1"/>
</dbReference>
<reference evidence="9" key="2">
    <citation type="submission" date="2023-01" db="EMBL/GenBank/DDBJ databases">
        <authorList>
            <person name="Petersen C."/>
        </authorList>
    </citation>
    <scope>NUCLEOTIDE SEQUENCE</scope>
    <source>
        <strain evidence="9">IBT 12815</strain>
    </source>
</reference>
<dbReference type="GO" id="GO:0000981">
    <property type="term" value="F:DNA-binding transcription factor activity, RNA polymerase II-specific"/>
    <property type="evidence" value="ECO:0007669"/>
    <property type="project" value="InterPro"/>
</dbReference>
<keyword evidence="2" id="KW-0479">Metal-binding</keyword>
<evidence type="ECO:0000259" key="8">
    <source>
        <dbReference type="PROSITE" id="PS50048"/>
    </source>
</evidence>
<dbReference type="GO" id="GO:0003677">
    <property type="term" value="F:DNA binding"/>
    <property type="evidence" value="ECO:0007669"/>
    <property type="project" value="UniProtKB-KW"/>
</dbReference>
<keyword evidence="10" id="KW-1185">Reference proteome</keyword>
<keyword evidence="5" id="KW-0804">Transcription</keyword>
<dbReference type="PANTHER" id="PTHR46910:SF3">
    <property type="entry name" value="HALOTOLERANCE PROTEIN 9-RELATED"/>
    <property type="match status" value="1"/>
</dbReference>
<evidence type="ECO:0000313" key="9">
    <source>
        <dbReference type="EMBL" id="KAJ5598203.1"/>
    </source>
</evidence>
<dbReference type="GO" id="GO:0008270">
    <property type="term" value="F:zinc ion binding"/>
    <property type="evidence" value="ECO:0007669"/>
    <property type="project" value="InterPro"/>
</dbReference>
<protein>
    <recommendedName>
        <fullName evidence="8">Zn(2)-C6 fungal-type domain-containing protein</fullName>
    </recommendedName>
</protein>
<keyword evidence="3" id="KW-0805">Transcription regulation</keyword>
<evidence type="ECO:0000256" key="1">
    <source>
        <dbReference type="ARBA" id="ARBA00004123"/>
    </source>
</evidence>
<feature type="compositionally biased region" description="Acidic residues" evidence="7">
    <location>
        <begin position="99"/>
        <end position="109"/>
    </location>
</feature>
<evidence type="ECO:0000256" key="7">
    <source>
        <dbReference type="SAM" id="MobiDB-lite"/>
    </source>
</evidence>
<name>A0AAD6H1I0_9EURO</name>
<dbReference type="GO" id="GO:0005634">
    <property type="term" value="C:nucleus"/>
    <property type="evidence" value="ECO:0007669"/>
    <property type="project" value="UniProtKB-SubCell"/>
</dbReference>
<proteinExistence type="predicted"/>
<evidence type="ECO:0000256" key="6">
    <source>
        <dbReference type="ARBA" id="ARBA00023242"/>
    </source>
</evidence>
<keyword evidence="6" id="KW-0539">Nucleus</keyword>
<dbReference type="EMBL" id="JAQJAE010000004">
    <property type="protein sequence ID" value="KAJ5598203.1"/>
    <property type="molecule type" value="Genomic_DNA"/>
</dbReference>
<dbReference type="PANTHER" id="PTHR46910">
    <property type="entry name" value="TRANSCRIPTION FACTOR PDR1"/>
    <property type="match status" value="1"/>
</dbReference>
<evidence type="ECO:0000256" key="3">
    <source>
        <dbReference type="ARBA" id="ARBA00023015"/>
    </source>
</evidence>
<dbReference type="InterPro" id="IPR036864">
    <property type="entry name" value="Zn2-C6_fun-type_DNA-bd_sf"/>
</dbReference>
<dbReference type="Pfam" id="PF00172">
    <property type="entry name" value="Zn_clus"/>
    <property type="match status" value="1"/>
</dbReference>
<dbReference type="RefSeq" id="XP_056751418.1">
    <property type="nucleotide sequence ID" value="XM_056899342.1"/>
</dbReference>
<dbReference type="CDD" id="cd00067">
    <property type="entry name" value="GAL4"/>
    <property type="match status" value="1"/>
</dbReference>
<feature type="compositionally biased region" description="Acidic residues" evidence="7">
    <location>
        <begin position="126"/>
        <end position="138"/>
    </location>
</feature>
<evidence type="ECO:0000256" key="5">
    <source>
        <dbReference type="ARBA" id="ARBA00023163"/>
    </source>
</evidence>
<comment type="caution">
    <text evidence="9">The sequence shown here is derived from an EMBL/GenBank/DDBJ whole genome shotgun (WGS) entry which is preliminary data.</text>
</comment>
<dbReference type="InterPro" id="IPR001138">
    <property type="entry name" value="Zn2Cys6_DnaBD"/>
</dbReference>
<sequence length="138" mass="15313">MVQPANPVNSHLPREGVSTLLHRSCNACNRRKVRCNKKSPCDNCVRLGFECVFPPPGRKARTRPTKSSKAELISRLSLLEQEVQKLGAQKFAADIPVDSLEDQDIEESPESSRTAVSWPLKTPESVEAEAEEEETGIE</sequence>
<evidence type="ECO:0000256" key="2">
    <source>
        <dbReference type="ARBA" id="ARBA00022723"/>
    </source>
</evidence>
<organism evidence="9 10">
    <name type="scientific">Penicillium hordei</name>
    <dbReference type="NCBI Taxonomy" id="40994"/>
    <lineage>
        <taxon>Eukaryota</taxon>
        <taxon>Fungi</taxon>
        <taxon>Dikarya</taxon>
        <taxon>Ascomycota</taxon>
        <taxon>Pezizomycotina</taxon>
        <taxon>Eurotiomycetes</taxon>
        <taxon>Eurotiomycetidae</taxon>
        <taxon>Eurotiales</taxon>
        <taxon>Aspergillaceae</taxon>
        <taxon>Penicillium</taxon>
    </lineage>
</organism>
<gene>
    <name evidence="9" type="ORF">N7537_008287</name>
</gene>
<feature type="region of interest" description="Disordered" evidence="7">
    <location>
        <begin position="96"/>
        <end position="138"/>
    </location>
</feature>
<evidence type="ECO:0000256" key="4">
    <source>
        <dbReference type="ARBA" id="ARBA00023125"/>
    </source>
</evidence>
<dbReference type="SMART" id="SM00066">
    <property type="entry name" value="GAL4"/>
    <property type="match status" value="1"/>
</dbReference>
<reference evidence="9" key="1">
    <citation type="journal article" date="2023" name="IMA Fungus">
        <title>Comparative genomic study of the Penicillium genus elucidates a diverse pangenome and 15 lateral gene transfer events.</title>
        <authorList>
            <person name="Petersen C."/>
            <person name="Sorensen T."/>
            <person name="Nielsen M.R."/>
            <person name="Sondergaard T.E."/>
            <person name="Sorensen J.L."/>
            <person name="Fitzpatrick D.A."/>
            <person name="Frisvad J.C."/>
            <person name="Nielsen K.L."/>
        </authorList>
    </citation>
    <scope>NUCLEOTIDE SEQUENCE</scope>
    <source>
        <strain evidence="9">IBT 12815</strain>
    </source>
</reference>
<comment type="subcellular location">
    <subcellularLocation>
        <location evidence="1">Nucleus</location>
    </subcellularLocation>
</comment>